<feature type="transmembrane region" description="Helical" evidence="1">
    <location>
        <begin position="46"/>
        <end position="65"/>
    </location>
</feature>
<dbReference type="InterPro" id="IPR028150">
    <property type="entry name" value="Lustrin_cystein"/>
</dbReference>
<evidence type="ECO:0000313" key="3">
    <source>
        <dbReference type="Proteomes" id="UP000230233"/>
    </source>
</evidence>
<sequence>MQTLKIGFGRWRRFLLIYLHSFIVLAAALWSLSVRQKCSYRMYNENKINVICLLYFSLSAVVIVAQQPQFTCPNNANPLVANSGTNLFCTSAGSNTDCPTGSICTTAANAAGILICCSQSSNVNPVCPNSAISQPSNIGYVECQFNNPTNCISGYQCVQSANLANTFICCSTSTSVGSCPSDFTPAVGTNGGTISCNPSASTCPSGSSCMQSTLNTAFICCRSANSQRICANNQNALITNGALELCTTPGTQCSSTGYTCQLSVLLATYVCCGQGSTGSSIGCADGRPVYQQIAGETYTCDITSSLNSCPSGYDCALSDDSFVNVCCLTGSTPIPENLSCPTGWNPFRNEVDNAVRTCTAVLDTSCPIGFSCAPSNQVAQFLCCRLASSLVCINGKTLLVNGAPKLCTPTTYSQCPYNYSCQQSVNVSLKSSF</sequence>
<gene>
    <name evidence="2" type="primary">Cni-K01C8.2</name>
    <name evidence="2" type="synonym">Cnig_chr_II.g4747</name>
    <name evidence="2" type="ORF">B9Z55_004747</name>
</gene>
<dbReference type="AlphaFoldDB" id="A0A2G5UXU9"/>
<accession>A0A2G5UXU9</accession>
<evidence type="ECO:0000256" key="1">
    <source>
        <dbReference type="SAM" id="Phobius"/>
    </source>
</evidence>
<dbReference type="PANTHER" id="PTHR46339">
    <property type="entry name" value="PROTEIN CBG15282-RELATED"/>
    <property type="match status" value="1"/>
</dbReference>
<dbReference type="STRING" id="1611254.A0A2G5UXU9"/>
<dbReference type="Proteomes" id="UP000230233">
    <property type="component" value="Chromosome II"/>
</dbReference>
<keyword evidence="3" id="KW-1185">Reference proteome</keyword>
<dbReference type="PANTHER" id="PTHR46339:SF15">
    <property type="entry name" value="CC DOMAIN-CONTAINING PROTEIN"/>
    <property type="match status" value="1"/>
</dbReference>
<reference evidence="3" key="1">
    <citation type="submission" date="2017-10" db="EMBL/GenBank/DDBJ databases">
        <title>Rapid genome shrinkage in a self-fertile nematode reveals novel sperm competition proteins.</title>
        <authorList>
            <person name="Yin D."/>
            <person name="Schwarz E.M."/>
            <person name="Thomas C.G."/>
            <person name="Felde R.L."/>
            <person name="Korf I.F."/>
            <person name="Cutter A.D."/>
            <person name="Schartner C.M."/>
            <person name="Ralston E.J."/>
            <person name="Meyer B.J."/>
            <person name="Haag E.S."/>
        </authorList>
    </citation>
    <scope>NUCLEOTIDE SEQUENCE [LARGE SCALE GENOMIC DNA]</scope>
    <source>
        <strain evidence="3">JU1422</strain>
    </source>
</reference>
<keyword evidence="1" id="KW-1133">Transmembrane helix</keyword>
<keyword evidence="1" id="KW-0812">Transmembrane</keyword>
<evidence type="ECO:0008006" key="4">
    <source>
        <dbReference type="Google" id="ProtNLM"/>
    </source>
</evidence>
<feature type="transmembrane region" description="Helical" evidence="1">
    <location>
        <begin position="15"/>
        <end position="34"/>
    </location>
</feature>
<dbReference type="Pfam" id="PF14625">
    <property type="entry name" value="Lustrin_cystein"/>
    <property type="match status" value="6"/>
</dbReference>
<organism evidence="2 3">
    <name type="scientific">Caenorhabditis nigoni</name>
    <dbReference type="NCBI Taxonomy" id="1611254"/>
    <lineage>
        <taxon>Eukaryota</taxon>
        <taxon>Metazoa</taxon>
        <taxon>Ecdysozoa</taxon>
        <taxon>Nematoda</taxon>
        <taxon>Chromadorea</taxon>
        <taxon>Rhabditida</taxon>
        <taxon>Rhabditina</taxon>
        <taxon>Rhabditomorpha</taxon>
        <taxon>Rhabditoidea</taxon>
        <taxon>Rhabditidae</taxon>
        <taxon>Peloderinae</taxon>
        <taxon>Caenorhabditis</taxon>
    </lineage>
</organism>
<dbReference type="InterPro" id="IPR053014">
    <property type="entry name" value="Cuticle_assoc_divergent"/>
</dbReference>
<dbReference type="OrthoDB" id="5776602at2759"/>
<dbReference type="InterPro" id="IPR006150">
    <property type="entry name" value="Cys_repeat_1"/>
</dbReference>
<comment type="caution">
    <text evidence="2">The sequence shown here is derived from an EMBL/GenBank/DDBJ whole genome shotgun (WGS) entry which is preliminary data.</text>
</comment>
<proteinExistence type="predicted"/>
<dbReference type="SMART" id="SM00289">
    <property type="entry name" value="WR1"/>
    <property type="match status" value="7"/>
</dbReference>
<name>A0A2G5UXU9_9PELO</name>
<protein>
    <recommendedName>
        <fullName evidence="4">EB domain-containing protein</fullName>
    </recommendedName>
</protein>
<dbReference type="EMBL" id="PDUG01000002">
    <property type="protein sequence ID" value="PIC44357.1"/>
    <property type="molecule type" value="Genomic_DNA"/>
</dbReference>
<evidence type="ECO:0000313" key="2">
    <source>
        <dbReference type="EMBL" id="PIC44357.1"/>
    </source>
</evidence>
<keyword evidence="1" id="KW-0472">Membrane</keyword>